<name>A0A1B1NF71_9MICO</name>
<dbReference type="Proteomes" id="UP000092482">
    <property type="component" value="Chromosome"/>
</dbReference>
<organism evidence="2 3">
    <name type="scientific">Serinicoccus hydrothermalis</name>
    <dbReference type="NCBI Taxonomy" id="1758689"/>
    <lineage>
        <taxon>Bacteria</taxon>
        <taxon>Bacillati</taxon>
        <taxon>Actinomycetota</taxon>
        <taxon>Actinomycetes</taxon>
        <taxon>Micrococcales</taxon>
        <taxon>Ornithinimicrobiaceae</taxon>
        <taxon>Serinicoccus</taxon>
    </lineage>
</organism>
<feature type="transmembrane region" description="Helical" evidence="1">
    <location>
        <begin position="41"/>
        <end position="62"/>
    </location>
</feature>
<keyword evidence="1" id="KW-0472">Membrane</keyword>
<keyword evidence="1" id="KW-0812">Transmembrane</keyword>
<dbReference type="STRING" id="1758689.SGUI_2629"/>
<gene>
    <name evidence="2" type="ORF">SGUI_2629</name>
</gene>
<reference evidence="2 3" key="1">
    <citation type="submission" date="2016-03" db="EMBL/GenBank/DDBJ databases">
        <title>Shallow-sea hydrothermal system.</title>
        <authorList>
            <person name="Tang K."/>
        </authorList>
    </citation>
    <scope>NUCLEOTIDE SEQUENCE [LARGE SCALE GENOMIC DNA]</scope>
    <source>
        <strain evidence="2 3">JLT9</strain>
    </source>
</reference>
<evidence type="ECO:0000313" key="3">
    <source>
        <dbReference type="Proteomes" id="UP000092482"/>
    </source>
</evidence>
<evidence type="ECO:0000313" key="2">
    <source>
        <dbReference type="EMBL" id="ANS80025.1"/>
    </source>
</evidence>
<keyword evidence="1" id="KW-1133">Transmembrane helix</keyword>
<protein>
    <submittedName>
        <fullName evidence="2">Uncharacterized protein</fullName>
    </submittedName>
</protein>
<keyword evidence="3" id="KW-1185">Reference proteome</keyword>
<dbReference type="AlphaFoldDB" id="A0A1B1NF71"/>
<evidence type="ECO:0000256" key="1">
    <source>
        <dbReference type="SAM" id="Phobius"/>
    </source>
</evidence>
<accession>A0A1B1NF71</accession>
<dbReference type="EMBL" id="CP014989">
    <property type="protein sequence ID" value="ANS80025.1"/>
    <property type="molecule type" value="Genomic_DNA"/>
</dbReference>
<proteinExistence type="predicted"/>
<dbReference type="KEGG" id="serj:SGUI_2629"/>
<sequence length="85" mass="8857">MRLASAALVLAAVLAQARVTLMLAVDGDRDLVTTVVNFVSFFTILSNASSVVVLAWAGVWLLRRRGASDGREPAGLAVALACVTT</sequence>